<dbReference type="GO" id="GO:0005576">
    <property type="term" value="C:extracellular region"/>
    <property type="evidence" value="ECO:0007669"/>
    <property type="project" value="InterPro"/>
</dbReference>
<gene>
    <name evidence="5" type="ORF">DNG_01466</name>
</gene>
<comment type="caution">
    <text evidence="5">The sequence shown here is derived from an EMBL/GenBank/DDBJ whole genome shotgun (WGS) entry which is preliminary data.</text>
</comment>
<evidence type="ECO:0000313" key="6">
    <source>
        <dbReference type="Proteomes" id="UP001187682"/>
    </source>
</evidence>
<dbReference type="SMART" id="SM00236">
    <property type="entry name" value="fCBD"/>
    <property type="match status" value="1"/>
</dbReference>
<evidence type="ECO:0000256" key="1">
    <source>
        <dbReference type="ARBA" id="ARBA00022729"/>
    </source>
</evidence>
<dbReference type="InterPro" id="IPR035971">
    <property type="entry name" value="CBD_sf"/>
</dbReference>
<dbReference type="PROSITE" id="PS51164">
    <property type="entry name" value="CBM1_2"/>
    <property type="match status" value="1"/>
</dbReference>
<feature type="signal peptide" evidence="3">
    <location>
        <begin position="1"/>
        <end position="17"/>
    </location>
</feature>
<dbReference type="AlphaFoldDB" id="A0AAE8MR69"/>
<dbReference type="EMBL" id="ONZQ02000002">
    <property type="protein sequence ID" value="SPN98421.1"/>
    <property type="molecule type" value="Genomic_DNA"/>
</dbReference>
<feature type="domain" description="CBM1" evidence="4">
    <location>
        <begin position="18"/>
        <end position="54"/>
    </location>
</feature>
<keyword evidence="1 3" id="KW-0732">Signal</keyword>
<feature type="region of interest" description="Disordered" evidence="2">
    <location>
        <begin position="141"/>
        <end position="178"/>
    </location>
</feature>
<dbReference type="InterPro" id="IPR000254">
    <property type="entry name" value="CBD"/>
</dbReference>
<evidence type="ECO:0000313" key="5">
    <source>
        <dbReference type="EMBL" id="SPN98421.1"/>
    </source>
</evidence>
<dbReference type="SUPFAM" id="SSF57180">
    <property type="entry name" value="Cellulose-binding domain"/>
    <property type="match status" value="1"/>
</dbReference>
<evidence type="ECO:0000259" key="4">
    <source>
        <dbReference type="PROSITE" id="PS51164"/>
    </source>
</evidence>
<dbReference type="GO" id="GO:0005975">
    <property type="term" value="P:carbohydrate metabolic process"/>
    <property type="evidence" value="ECO:0007669"/>
    <property type="project" value="InterPro"/>
</dbReference>
<dbReference type="GO" id="GO:0030248">
    <property type="term" value="F:cellulose binding"/>
    <property type="evidence" value="ECO:0007669"/>
    <property type="project" value="InterPro"/>
</dbReference>
<organism evidence="5 6">
    <name type="scientific">Cephalotrichum gorgonifer</name>
    <dbReference type="NCBI Taxonomy" id="2041049"/>
    <lineage>
        <taxon>Eukaryota</taxon>
        <taxon>Fungi</taxon>
        <taxon>Dikarya</taxon>
        <taxon>Ascomycota</taxon>
        <taxon>Pezizomycotina</taxon>
        <taxon>Sordariomycetes</taxon>
        <taxon>Hypocreomycetidae</taxon>
        <taxon>Microascales</taxon>
        <taxon>Microascaceae</taxon>
        <taxon>Cephalotrichum</taxon>
    </lineage>
</organism>
<dbReference type="Proteomes" id="UP001187682">
    <property type="component" value="Unassembled WGS sequence"/>
</dbReference>
<evidence type="ECO:0000256" key="3">
    <source>
        <dbReference type="SAM" id="SignalP"/>
    </source>
</evidence>
<dbReference type="Pfam" id="PF00734">
    <property type="entry name" value="CBM_1"/>
    <property type="match status" value="1"/>
</dbReference>
<sequence length="326" mass="35271">MARVALLSALFALQASAQVQSRWGQCGGDNYDGPTVCPGEFICTVESRWFAQCVPEEDAVQQPVQTTSFQTIVTITVTRERIPVPTAVTTYITFVTDDPIPISTPPPVLPPDPTPEPLPTGHDTTITAVPDTPITDLSPRAAATAEPQLPHRRRLERNKQRAVGPEKRQGGTPTPSELQDGALWVRAVTDPHFHDYLQTNPANLPGVAILGPRSSAGQFNVVAGQLVSLGDPSLPLYLHVERPADLASPPRTLATTFNETESDFGQFVFNGDALTWSVEGMRRENQAAWLVCGGDELFINTGAYGYMTPAGCSDHTIHYYNGARAD</sequence>
<accession>A0AAE8MR69</accession>
<evidence type="ECO:0000256" key="2">
    <source>
        <dbReference type="SAM" id="MobiDB-lite"/>
    </source>
</evidence>
<protein>
    <recommendedName>
        <fullName evidence="4">CBM1 domain-containing protein</fullName>
    </recommendedName>
</protein>
<keyword evidence="6" id="KW-1185">Reference proteome</keyword>
<proteinExistence type="predicted"/>
<name>A0AAE8MR69_9PEZI</name>
<feature type="chain" id="PRO_5041982814" description="CBM1 domain-containing protein" evidence="3">
    <location>
        <begin position="18"/>
        <end position="326"/>
    </location>
</feature>
<dbReference type="PROSITE" id="PS00562">
    <property type="entry name" value="CBM1_1"/>
    <property type="match status" value="1"/>
</dbReference>
<reference evidence="5" key="1">
    <citation type="submission" date="2018-03" db="EMBL/GenBank/DDBJ databases">
        <authorList>
            <person name="Guldener U."/>
        </authorList>
    </citation>
    <scope>NUCLEOTIDE SEQUENCE</scope>
</reference>